<sequence>DSNALPNWEYRSNPESTILMVLFSFLIAVYLMNLLIGLLSNAIEEDNNRVSYLVQKAKLYFIILTRYYHANVEETRREIKNLIKEKEFKTDKFSDLKKNLLKQIKIRYVMEKFKDVIKTEKELQK</sequence>
<gene>
    <name evidence="3" type="ORF">FWILDA_LOCUS17270</name>
</gene>
<keyword evidence="2" id="KW-0812">Transmembrane</keyword>
<keyword evidence="2" id="KW-0472">Membrane</keyword>
<evidence type="ECO:0000256" key="1">
    <source>
        <dbReference type="SAM" id="Coils"/>
    </source>
</evidence>
<keyword evidence="1" id="KW-0175">Coiled coil</keyword>
<reference evidence="3" key="1">
    <citation type="submission" date="2022-08" db="EMBL/GenBank/DDBJ databases">
        <authorList>
            <person name="Kallberg Y."/>
            <person name="Tangrot J."/>
            <person name="Rosling A."/>
        </authorList>
    </citation>
    <scope>NUCLEOTIDE SEQUENCE</scope>
    <source>
        <strain evidence="3">Wild A</strain>
    </source>
</reference>
<keyword evidence="4" id="KW-1185">Reference proteome</keyword>
<name>A0A9W4X1T4_9GLOM</name>
<feature type="coiled-coil region" evidence="1">
    <location>
        <begin position="72"/>
        <end position="99"/>
    </location>
</feature>
<comment type="caution">
    <text evidence="3">The sequence shown here is derived from an EMBL/GenBank/DDBJ whole genome shotgun (WGS) entry which is preliminary data.</text>
</comment>
<evidence type="ECO:0000256" key="2">
    <source>
        <dbReference type="SAM" id="Phobius"/>
    </source>
</evidence>
<accession>A0A9W4X1T4</accession>
<evidence type="ECO:0000313" key="4">
    <source>
        <dbReference type="Proteomes" id="UP001153678"/>
    </source>
</evidence>
<keyword evidence="2" id="KW-1133">Transmembrane helix</keyword>
<dbReference type="AlphaFoldDB" id="A0A9W4X1T4"/>
<evidence type="ECO:0000313" key="3">
    <source>
        <dbReference type="EMBL" id="CAI2195826.1"/>
    </source>
</evidence>
<organism evidence="3 4">
    <name type="scientific">Funneliformis geosporum</name>
    <dbReference type="NCBI Taxonomy" id="1117311"/>
    <lineage>
        <taxon>Eukaryota</taxon>
        <taxon>Fungi</taxon>
        <taxon>Fungi incertae sedis</taxon>
        <taxon>Mucoromycota</taxon>
        <taxon>Glomeromycotina</taxon>
        <taxon>Glomeromycetes</taxon>
        <taxon>Glomerales</taxon>
        <taxon>Glomeraceae</taxon>
        <taxon>Funneliformis</taxon>
    </lineage>
</organism>
<dbReference type="OrthoDB" id="2352140at2759"/>
<protein>
    <submittedName>
        <fullName evidence="3">2290_t:CDS:1</fullName>
    </submittedName>
</protein>
<dbReference type="Proteomes" id="UP001153678">
    <property type="component" value="Unassembled WGS sequence"/>
</dbReference>
<feature type="non-terminal residue" evidence="3">
    <location>
        <position position="1"/>
    </location>
</feature>
<proteinExistence type="predicted"/>
<feature type="transmembrane region" description="Helical" evidence="2">
    <location>
        <begin position="18"/>
        <end position="39"/>
    </location>
</feature>
<dbReference type="EMBL" id="CAMKVN010013084">
    <property type="protein sequence ID" value="CAI2195826.1"/>
    <property type="molecule type" value="Genomic_DNA"/>
</dbReference>